<dbReference type="PANTHER" id="PTHR45527:SF10">
    <property type="entry name" value="PYOCHELIN SYNTHASE PCHF"/>
    <property type="match status" value="1"/>
</dbReference>
<feature type="domain" description="AMP-dependent synthetase/ligase" evidence="5">
    <location>
        <begin position="913"/>
        <end position="1253"/>
    </location>
</feature>
<evidence type="ECO:0000256" key="4">
    <source>
        <dbReference type="SAM" id="MobiDB-lite"/>
    </source>
</evidence>
<name>A0A1S7R3R8_AGRTU</name>
<dbReference type="InterPro" id="IPR020845">
    <property type="entry name" value="AMP-binding_CS"/>
</dbReference>
<evidence type="ECO:0000256" key="1">
    <source>
        <dbReference type="ARBA" id="ARBA00004924"/>
    </source>
</evidence>
<dbReference type="InterPro" id="IPR001242">
    <property type="entry name" value="Condensation_dom"/>
</dbReference>
<dbReference type="Proteomes" id="UP000191897">
    <property type="component" value="Unassembled WGS sequence"/>
</dbReference>
<feature type="domain" description="Condensation" evidence="6">
    <location>
        <begin position="9"/>
        <end position="350"/>
    </location>
</feature>
<comment type="pathway">
    <text evidence="1">Siderophore biosynthesis.</text>
</comment>
<gene>
    <name evidence="8" type="ORF">AGR4C_Lc100071</name>
</gene>
<dbReference type="Gene3D" id="3.40.50.12780">
    <property type="entry name" value="N-terminal domain of ligase-like"/>
    <property type="match status" value="1"/>
</dbReference>
<evidence type="ECO:0000313" key="9">
    <source>
        <dbReference type="Proteomes" id="UP000191897"/>
    </source>
</evidence>
<dbReference type="Pfam" id="PF13193">
    <property type="entry name" value="AMP-binding_C"/>
    <property type="match status" value="1"/>
</dbReference>
<keyword evidence="2" id="KW-0436">Ligase</keyword>
<dbReference type="Gene3D" id="3.30.300.30">
    <property type="match status" value="1"/>
</dbReference>
<dbReference type="GO" id="GO:0005737">
    <property type="term" value="C:cytoplasm"/>
    <property type="evidence" value="ECO:0007669"/>
    <property type="project" value="TreeGrafter"/>
</dbReference>
<proteinExistence type="predicted"/>
<dbReference type="SUPFAM" id="SSF52777">
    <property type="entry name" value="CoA-dependent acyltransferases"/>
    <property type="match status" value="4"/>
</dbReference>
<sequence>MFCQPVQTHMLNLTPMQVAYWVGREADGILGKVTPHLYLEFEGQAVDAEKLAVAVESLCRRHPMLSLRIDAEGRQSVDPVGRPLRLDVEDMTALDSEALARRLETKREEWSHRGADLRAAAPAAISLSLLPEGRCRLHVDTDMLAIDPASVRIVMEDLARFYETAAGVDETLTFESVPPSFFDWAERLASDPDLRGRREKDRLWWRQRLADVPDAPPLPFLPDDPSRAVHTDRLATMLSAAERGSLEQTARRCSVTTSTLLLGVFAVALSQAAGAEKFRLSVPGFWRAPLVQGVDEIVGEFSNVLVLGVEIRPEESVEALLGRLFDEMNGLLAHQSYPGVSVMRDLSRLRGGLQTSPVVFTAGVDLPGGELFSERVGRVFGPMVHTVSQGPGVALDAQVAALDGGLLINWDVRLDALPESWLRALFETYVALLRRLAESPDLTSASSERLVARQPEAAAEAKGKPMERPLSPLQQAYLLGRGTHLPLSGVAMQEFREYRGNIDPELLQSRLAAMVGRHESLRTRIDERRLVQMVSDEPKINLDRVDLSALSVPEAEARVEAAQRDFSHAHFDLAASPWQVIVFHMPDAGMAGHKVVVFLRFDALILDGRAIASLAAELFDGILPPETAATTGTPKEDIAAARAGDAAYWADKLKDAEVPSQLPWKAPLETIPTSRYSRQSLLVEKQRFTAFSRIGAKERLFKNSALTAVILDVLSLWLNEGALVVGIPVAPQVGGAFANRSSFIAVQWNAAKGSFAERAAGLQTDVLDGLNHLAFSGIDLNRVLLNANPGGLALPVVITNGLTWPTLSPESEMRWVGGLTQTPQVAMDFRFSQNPQGDLVLDIDYAEQAIDAAMVADILAAIERVIAGIADSGAFSFNRRDIVDLSHYRLNGDERSFVCPPFLERIAGHLFEGDPARTALVSGKRCIAYGELGQMVAGAMAGLKARGIGRGDVVAVCLPRSPEHTAITLAAAFMGAVWVPVDAGSPEDRLRYLLTNCRPAVIVARSVPQGFDAVDPAELLSVPAPAGAPVTMADVAALSGSEEPAYYLYTSGTTGKPKCVVLSNRATANVIGSTLAEWAVTEGDVFMSVTPLHHDMSVFDVFGALVAGATLVLPEPGEEKDAVRWNELVAEHGVTLWCSVPAILEMLLSCRRGDQLSSLRLVAQGGDYIKPVIIEELRRLKSDLRLISLGGPTETTIWSIWHEIVAEDIAAVPYGHPLPANRYFVLNDQGNHCPAGVVGRIHTAGVNVAIGYLDDGAITQTDFVTVNDPEGKPVRAFRTGDRGRYRPDGKIMFASRVNGYVKVRGVRVSLPDVENELIRHPSIQRVLVVDYGVEQKGEAAIGVLYVVAPGLELSTADLRNFARGHLPESHVPGRFLKVDDLPLSANGKPDRRRARELLTGATGGVEPAKISAPVAPAADQGDRRVLDIYLGVLGKKPANVDANSDLLALGLLPSHLKIVSAEIRTAFGVELTPQQLLRCRNARQVTSLLATRAA</sequence>
<dbReference type="GO" id="GO:0031177">
    <property type="term" value="F:phosphopantetheine binding"/>
    <property type="evidence" value="ECO:0007669"/>
    <property type="project" value="TreeGrafter"/>
</dbReference>
<keyword evidence="3" id="KW-0479">Metal-binding</keyword>
<dbReference type="SUPFAM" id="SSF56801">
    <property type="entry name" value="Acetyl-CoA synthetase-like"/>
    <property type="match status" value="1"/>
</dbReference>
<feature type="domain" description="Condensation" evidence="6">
    <location>
        <begin position="469"/>
        <end position="730"/>
    </location>
</feature>
<feature type="region of interest" description="Disordered" evidence="4">
    <location>
        <begin position="444"/>
        <end position="466"/>
    </location>
</feature>
<reference evidence="8 9" key="1">
    <citation type="submission" date="2016-01" db="EMBL/GenBank/DDBJ databases">
        <authorList>
            <person name="Oliw E.H."/>
        </authorList>
    </citation>
    <scope>NUCLEOTIDE SEQUENCE [LARGE SCALE GENOMIC DNA]</scope>
    <source>
        <strain evidence="8 9">Kerr 14</strain>
    </source>
</reference>
<dbReference type="InterPro" id="IPR010071">
    <property type="entry name" value="AA_adenyl_dom"/>
</dbReference>
<dbReference type="Gene3D" id="3.30.559.30">
    <property type="entry name" value="Nonribosomal peptide synthetase, condensation domain"/>
    <property type="match status" value="2"/>
</dbReference>
<feature type="domain" description="AMP-binding enzyme C-terminal" evidence="7">
    <location>
        <begin position="1313"/>
        <end position="1388"/>
    </location>
</feature>
<protein>
    <submittedName>
        <fullName evidence="8">Non-ribosomal peptide synthetase module</fullName>
    </submittedName>
</protein>
<dbReference type="Pfam" id="PF00501">
    <property type="entry name" value="AMP-binding"/>
    <property type="match status" value="1"/>
</dbReference>
<evidence type="ECO:0000259" key="6">
    <source>
        <dbReference type="Pfam" id="PF00668"/>
    </source>
</evidence>
<dbReference type="PANTHER" id="PTHR45527">
    <property type="entry name" value="NONRIBOSOMAL PEPTIDE SYNTHETASE"/>
    <property type="match status" value="1"/>
</dbReference>
<dbReference type="InterPro" id="IPR000873">
    <property type="entry name" value="AMP-dep_synth/lig_dom"/>
</dbReference>
<dbReference type="GO" id="GO:0046872">
    <property type="term" value="F:metal ion binding"/>
    <property type="evidence" value="ECO:0007669"/>
    <property type="project" value="UniProtKB-KW"/>
</dbReference>
<dbReference type="Gene3D" id="3.30.559.10">
    <property type="entry name" value="Chloramphenicol acetyltransferase-like domain"/>
    <property type="match status" value="2"/>
</dbReference>
<dbReference type="GO" id="GO:0044550">
    <property type="term" value="P:secondary metabolite biosynthetic process"/>
    <property type="evidence" value="ECO:0007669"/>
    <property type="project" value="TreeGrafter"/>
</dbReference>
<dbReference type="NCBIfam" id="TIGR01733">
    <property type="entry name" value="AA-adenyl-dom"/>
    <property type="match status" value="1"/>
</dbReference>
<dbReference type="PROSITE" id="PS00455">
    <property type="entry name" value="AMP_BINDING"/>
    <property type="match status" value="1"/>
</dbReference>
<evidence type="ECO:0000259" key="5">
    <source>
        <dbReference type="Pfam" id="PF00501"/>
    </source>
</evidence>
<dbReference type="EMBL" id="FBWC01000020">
    <property type="protein sequence ID" value="CUX46489.1"/>
    <property type="molecule type" value="Genomic_DNA"/>
</dbReference>
<dbReference type="Pfam" id="PF00668">
    <property type="entry name" value="Condensation"/>
    <property type="match status" value="2"/>
</dbReference>
<dbReference type="GO" id="GO:0016874">
    <property type="term" value="F:ligase activity"/>
    <property type="evidence" value="ECO:0007669"/>
    <property type="project" value="UniProtKB-KW"/>
</dbReference>
<dbReference type="InterPro" id="IPR045851">
    <property type="entry name" value="AMP-bd_C_sf"/>
</dbReference>
<evidence type="ECO:0000256" key="3">
    <source>
        <dbReference type="ARBA" id="ARBA00022723"/>
    </source>
</evidence>
<organism evidence="8 9">
    <name type="scientific">Agrobacterium tumefaciens str. Kerr 14</name>
    <dbReference type="NCBI Taxonomy" id="1183424"/>
    <lineage>
        <taxon>Bacteria</taxon>
        <taxon>Pseudomonadati</taxon>
        <taxon>Pseudomonadota</taxon>
        <taxon>Alphaproteobacteria</taxon>
        <taxon>Hyphomicrobiales</taxon>
        <taxon>Rhizobiaceae</taxon>
        <taxon>Rhizobium/Agrobacterium group</taxon>
        <taxon>Agrobacterium</taxon>
        <taxon>Agrobacterium tumefaciens complex</taxon>
    </lineage>
</organism>
<dbReference type="InterPro" id="IPR042099">
    <property type="entry name" value="ANL_N_sf"/>
</dbReference>
<accession>A0A1S7R3R8</accession>
<evidence type="ECO:0000256" key="2">
    <source>
        <dbReference type="ARBA" id="ARBA00022598"/>
    </source>
</evidence>
<evidence type="ECO:0000313" key="8">
    <source>
        <dbReference type="EMBL" id="CUX46489.1"/>
    </source>
</evidence>
<evidence type="ECO:0000259" key="7">
    <source>
        <dbReference type="Pfam" id="PF13193"/>
    </source>
</evidence>
<dbReference type="InterPro" id="IPR025110">
    <property type="entry name" value="AMP-bd_C"/>
</dbReference>
<dbReference type="InterPro" id="IPR023213">
    <property type="entry name" value="CAT-like_dom_sf"/>
</dbReference>
<dbReference type="GO" id="GO:0043041">
    <property type="term" value="P:amino acid activation for nonribosomal peptide biosynthetic process"/>
    <property type="evidence" value="ECO:0007669"/>
    <property type="project" value="TreeGrafter"/>
</dbReference>